<reference evidence="1 2" key="1">
    <citation type="submission" date="2021-03" db="EMBL/GenBank/DDBJ databases">
        <authorList>
            <person name="Grouzdev D.S."/>
        </authorList>
    </citation>
    <scope>NUCLEOTIDE SEQUENCE [LARGE SCALE GENOMIC DNA]</scope>
    <source>
        <strain evidence="1 2">M50-1</strain>
    </source>
</reference>
<organism evidence="1 2">
    <name type="scientific">Candidatus Chloroploca mongolica</name>
    <dbReference type="NCBI Taxonomy" id="2528176"/>
    <lineage>
        <taxon>Bacteria</taxon>
        <taxon>Bacillati</taxon>
        <taxon>Chloroflexota</taxon>
        <taxon>Chloroflexia</taxon>
        <taxon>Chloroflexales</taxon>
        <taxon>Chloroflexineae</taxon>
        <taxon>Oscillochloridaceae</taxon>
        <taxon>Candidatus Chloroploca</taxon>
    </lineage>
</organism>
<comment type="caution">
    <text evidence="1">The sequence shown here is derived from an EMBL/GenBank/DDBJ whole genome shotgun (WGS) entry which is preliminary data.</text>
</comment>
<evidence type="ECO:0008006" key="3">
    <source>
        <dbReference type="Google" id="ProtNLM"/>
    </source>
</evidence>
<name>A0ABS4DFV4_9CHLR</name>
<accession>A0ABS4DFV4</accession>
<keyword evidence="2" id="KW-1185">Reference proteome</keyword>
<proteinExistence type="predicted"/>
<dbReference type="EMBL" id="SIJK02000065">
    <property type="protein sequence ID" value="MBP1468334.1"/>
    <property type="molecule type" value="Genomic_DNA"/>
</dbReference>
<sequence length="187" mass="20268">MTSIPPRAETLFTTLTTTATTLARELGLVQRERAMDGGPFVRTLVLGWFEQPTASRRALTTMAHDHEVSITPSGVQAWLTLFARLFQTILATPILGAPTPVDLIERFAGVWLHDRTTIALPPSMAERFPGCGGQRNGKSVGQAGITAQVRLDMTTGQLHGPIIQPSRTSKVDPFVKTQHLAVFRAGA</sequence>
<protein>
    <recommendedName>
        <fullName evidence="3">Transposase</fullName>
    </recommendedName>
</protein>
<dbReference type="Proteomes" id="UP001193081">
    <property type="component" value="Unassembled WGS sequence"/>
</dbReference>
<evidence type="ECO:0000313" key="2">
    <source>
        <dbReference type="Proteomes" id="UP001193081"/>
    </source>
</evidence>
<evidence type="ECO:0000313" key="1">
    <source>
        <dbReference type="EMBL" id="MBP1468334.1"/>
    </source>
</evidence>
<gene>
    <name evidence="1" type="ORF">EYB53_021665</name>
</gene>
<feature type="non-terminal residue" evidence="1">
    <location>
        <position position="187"/>
    </location>
</feature>